<reference evidence="2 3" key="1">
    <citation type="journal article" date="2004" name="Nature">
        <title>Genome evolution in yeasts.</title>
        <authorList>
            <consortium name="Genolevures"/>
            <person name="Dujon B."/>
            <person name="Sherman D."/>
            <person name="Fischer G."/>
            <person name="Durrens P."/>
            <person name="Casaregola S."/>
            <person name="Lafontaine I."/>
            <person name="de Montigny J."/>
            <person name="Marck C."/>
            <person name="Neuveglise C."/>
            <person name="Talla E."/>
            <person name="Goffard N."/>
            <person name="Frangeul L."/>
            <person name="Aigle M."/>
            <person name="Anthouard V."/>
            <person name="Babour A."/>
            <person name="Barbe V."/>
            <person name="Barnay S."/>
            <person name="Blanchin S."/>
            <person name="Beckerich J.M."/>
            <person name="Beyne E."/>
            <person name="Bleykasten C."/>
            <person name="Boisrame A."/>
            <person name="Boyer J."/>
            <person name="Cattolico L."/>
            <person name="Confanioleri F."/>
            <person name="de Daruvar A."/>
            <person name="Despons L."/>
            <person name="Fabre E."/>
            <person name="Fairhead C."/>
            <person name="Ferry-Dumazet H."/>
            <person name="Groppi A."/>
            <person name="Hantraye F."/>
            <person name="Hennequin C."/>
            <person name="Jauniaux N."/>
            <person name="Joyet P."/>
            <person name="Kachouri R."/>
            <person name="Kerrest A."/>
            <person name="Koszul R."/>
            <person name="Lemaire M."/>
            <person name="Lesur I."/>
            <person name="Ma L."/>
            <person name="Muller H."/>
            <person name="Nicaud J.M."/>
            <person name="Nikolski M."/>
            <person name="Oztas S."/>
            <person name="Ozier-Kalogeropoulos O."/>
            <person name="Pellenz S."/>
            <person name="Potier S."/>
            <person name="Richard G.F."/>
            <person name="Straub M.L."/>
            <person name="Suleau A."/>
            <person name="Swennene D."/>
            <person name="Tekaia F."/>
            <person name="Wesolowski-Louvel M."/>
            <person name="Westhof E."/>
            <person name="Wirth B."/>
            <person name="Zeniou-Meyer M."/>
            <person name="Zivanovic I."/>
            <person name="Bolotin-Fukuhara M."/>
            <person name="Thierry A."/>
            <person name="Bouchier C."/>
            <person name="Caudron B."/>
            <person name="Scarpelli C."/>
            <person name="Gaillardin C."/>
            <person name="Weissenbach J."/>
            <person name="Wincker P."/>
            <person name="Souciet J.L."/>
        </authorList>
    </citation>
    <scope>NUCLEOTIDE SEQUENCE [LARGE SCALE GENOMIC DNA]</scope>
    <source>
        <strain evidence="3">ATCC 36239 / CBS 767 / BCRC 21394 / JCM 1990 / NBRC 0083 / IGC 2968</strain>
    </source>
</reference>
<dbReference type="KEGG" id="dha:DEHA2D04070g"/>
<dbReference type="OMA" id="EPICINI"/>
<dbReference type="PANTHER" id="PTHR10285">
    <property type="entry name" value="URIDINE KINASE"/>
    <property type="match status" value="1"/>
</dbReference>
<proteinExistence type="predicted"/>
<organism evidence="2 3">
    <name type="scientific">Debaryomyces hansenii (strain ATCC 36239 / CBS 767 / BCRC 21394 / JCM 1990 / NBRC 0083 / IGC 2968)</name>
    <name type="common">Yeast</name>
    <name type="synonym">Torulaspora hansenii</name>
    <dbReference type="NCBI Taxonomy" id="284592"/>
    <lineage>
        <taxon>Eukaryota</taxon>
        <taxon>Fungi</taxon>
        <taxon>Dikarya</taxon>
        <taxon>Ascomycota</taxon>
        <taxon>Saccharomycotina</taxon>
        <taxon>Pichiomycetes</taxon>
        <taxon>Debaryomycetaceae</taxon>
        <taxon>Debaryomyces</taxon>
    </lineage>
</organism>
<dbReference type="RefSeq" id="XP_458644.2">
    <property type="nucleotide sequence ID" value="XM_458644.1"/>
</dbReference>
<accession>Q6BT26</accession>
<keyword evidence="3" id="KW-1185">Reference proteome</keyword>
<dbReference type="STRING" id="284592.Q6BT26"/>
<dbReference type="GeneID" id="2900930"/>
<dbReference type="Pfam" id="PF00485">
    <property type="entry name" value="PRK"/>
    <property type="match status" value="1"/>
</dbReference>
<dbReference type="Proteomes" id="UP000000599">
    <property type="component" value="Chromosome D"/>
</dbReference>
<dbReference type="InParanoid" id="Q6BT26"/>
<dbReference type="Gene3D" id="3.40.50.300">
    <property type="entry name" value="P-loop containing nucleotide triphosphate hydrolases"/>
    <property type="match status" value="1"/>
</dbReference>
<dbReference type="HOGENOM" id="CLU_021278_1_0_1"/>
<evidence type="ECO:0000259" key="1">
    <source>
        <dbReference type="Pfam" id="PF00485"/>
    </source>
</evidence>
<dbReference type="eggNOG" id="KOG4203">
    <property type="taxonomic scope" value="Eukaryota"/>
</dbReference>
<gene>
    <name evidence="2" type="ordered locus">DEHA2D04070g</name>
</gene>
<dbReference type="PRINTS" id="PR00988">
    <property type="entry name" value="URIDINKINASE"/>
</dbReference>
<dbReference type="OrthoDB" id="738517at2759"/>
<dbReference type="GO" id="GO:0016301">
    <property type="term" value="F:kinase activity"/>
    <property type="evidence" value="ECO:0007669"/>
    <property type="project" value="InterPro"/>
</dbReference>
<feature type="domain" description="Phosphoribulokinase/uridine kinase" evidence="1">
    <location>
        <begin position="8"/>
        <end position="191"/>
    </location>
</feature>
<dbReference type="AlphaFoldDB" id="Q6BT26"/>
<dbReference type="VEuPathDB" id="FungiDB:DEHA2D04070g"/>
<dbReference type="GO" id="GO:0005524">
    <property type="term" value="F:ATP binding"/>
    <property type="evidence" value="ECO:0007669"/>
    <property type="project" value="InterPro"/>
</dbReference>
<dbReference type="InterPro" id="IPR027417">
    <property type="entry name" value="P-loop_NTPase"/>
</dbReference>
<dbReference type="FunCoup" id="Q6BT26">
    <property type="interactions" value="247"/>
</dbReference>
<dbReference type="EMBL" id="CR382136">
    <property type="protein sequence ID" value="CAG86783.2"/>
    <property type="molecule type" value="Genomic_DNA"/>
</dbReference>
<evidence type="ECO:0000313" key="2">
    <source>
        <dbReference type="EMBL" id="CAG86783.2"/>
    </source>
</evidence>
<name>Q6BT26_DEBHA</name>
<evidence type="ECO:0000313" key="3">
    <source>
        <dbReference type="Proteomes" id="UP000000599"/>
    </source>
</evidence>
<dbReference type="SUPFAM" id="SSF52540">
    <property type="entry name" value="P-loop containing nucleoside triphosphate hydrolases"/>
    <property type="match status" value="1"/>
</dbReference>
<dbReference type="InterPro" id="IPR006083">
    <property type="entry name" value="PRK/URK"/>
</dbReference>
<sequence>MSEGGPIIILIGGGHAAGKKTTANLLKEELRFSLPDVDLNIEIIDLDDYKEDEAKREYSTSKSAAITLPDNSDVNYPPLKPSRFNFDKLREYLLSGAKVTSKSQQKILIVHGLYALYDKQVRDISHIKVFLTSDPDTRLIRWIRRDVLDLNKNKSLESVINAYLQGARAEMSDFIFPTKEFADVIMPKGAEKNAIGLIVDGVMSLLPEEDQPQNIFLPRTNNLRPTVSFDSEKFDGQKGKFYEIS</sequence>
<protein>
    <submittedName>
        <fullName evidence="2">DEHA2D04070p</fullName>
    </submittedName>
</protein>